<sequence length="877" mass="97849">MPHNHCHISPRAYHAALGGNASYEVAKSLRMRCRGAEGKQAPSFVQVPCDIAERDSTCGRFPLIEPVEKQCRFAGGNGDTMSRLIIVSNRLPVSLDAQPDGSYALRQNVGGLATAIGPYHSSHHDCLWVGWSGEDPADHTPEEIEAIRSTYEENRCIPLFLSAEQVAGFYAGFSNNTLWPLMHDFSHEAVFDPGTWETYSHVNQLFADALAPLIRKGDTVWVQDYHLMLLPNILRQRFNNISIGWFLHVPFPSPEIFRSLPQSREILKGVLGADLLGFHTVDFVENFKSCVQQLLDIETDDAGHIAVDGGHTATVDAFPIGIDYNLYRRTTRSSLARAMRRGIEEQSGKRPGRHHDTSLSAESSAAAEAATKSGSWWSHHVHEELPELTLAQSAMFGKDSKPNKVVVSVDRLDYTKGLPERLRAFERLLEKYPEWIGHVTYYLLATPSRGDVETYQRLKQQVDQLVGKINGRFSMLAWTPIHYITRSLPIKPVCGIYAAGDVALVTPLRDGMNLVAKEYLACHDGRDGALVLSDMCGAAEELGEAFIVNPYDIEMTCEALHDALEISPEESTRRNRAMQARIKARTAGTWCAGFLDALLQVSNPGLDDKRLRMDQRNTLLEQWAKADRKLLLCDYDGTLTPLVRDPDHARPTLELRALLSRIGTEPGVDLAIVSGRSHAIMDQWFGELPVNLVAEHGAWRNDYNPKGRTWVRAENMPDPQDWQPKIEAMMQESVNRVPRSFIEHKADALAWHYRASNQRSAQREHDRLIRDLRETCGGMGLMVMENSKIIEVCPLTTSKGHAVSPWVSSGDYDFMLAVGDDTTDETMFAAMPEDAWTLKVGAGMTKARSRIASATALHRLFGYMIAESEAGKAEKGK</sequence>
<keyword evidence="4" id="KW-0378">Hydrolase</keyword>
<dbReference type="Gene3D" id="3.30.70.1020">
    <property type="entry name" value="Trehalose-6-phosphate phosphatase related protein, domain 2"/>
    <property type="match status" value="1"/>
</dbReference>
<dbReference type="Proteomes" id="UP000325415">
    <property type="component" value="Unassembled WGS sequence"/>
</dbReference>
<accession>A0A5N6S9T2</accession>
<dbReference type="AlphaFoldDB" id="A0A5N6S9T2"/>
<dbReference type="EMBL" id="QDAG01000002">
    <property type="protein sequence ID" value="KAE8129550.1"/>
    <property type="molecule type" value="Genomic_DNA"/>
</dbReference>
<dbReference type="GO" id="GO:0004805">
    <property type="term" value="F:trehalose-phosphatase activity"/>
    <property type="evidence" value="ECO:0007669"/>
    <property type="project" value="UniProtKB-EC"/>
</dbReference>
<evidence type="ECO:0000313" key="4">
    <source>
        <dbReference type="EMBL" id="KAE8129550.1"/>
    </source>
</evidence>
<keyword evidence="5" id="KW-1185">Reference proteome</keyword>
<dbReference type="CDD" id="cd01627">
    <property type="entry name" value="HAD_TPP"/>
    <property type="match status" value="1"/>
</dbReference>
<dbReference type="InterPro" id="IPR023214">
    <property type="entry name" value="HAD_sf"/>
</dbReference>
<proteinExistence type="inferred from homology"/>
<dbReference type="SUPFAM" id="SSF53756">
    <property type="entry name" value="UDP-Glycosyltransferase/glycogen phosphorylase"/>
    <property type="match status" value="2"/>
</dbReference>
<dbReference type="PANTHER" id="PTHR10788:SF106">
    <property type="entry name" value="BCDNA.GH08860"/>
    <property type="match status" value="1"/>
</dbReference>
<dbReference type="Pfam" id="PF02358">
    <property type="entry name" value="Trehalose_PPase"/>
    <property type="match status" value="1"/>
</dbReference>
<dbReference type="Gene3D" id="3.40.50.2000">
    <property type="entry name" value="Glycogen Phosphorylase B"/>
    <property type="match status" value="2"/>
</dbReference>
<dbReference type="GO" id="GO:0005829">
    <property type="term" value="C:cytosol"/>
    <property type="evidence" value="ECO:0007669"/>
    <property type="project" value="TreeGrafter"/>
</dbReference>
<dbReference type="Gene3D" id="3.40.50.1000">
    <property type="entry name" value="HAD superfamily/HAD-like"/>
    <property type="match status" value="1"/>
</dbReference>
<reference evidence="4 5" key="1">
    <citation type="submission" date="2018-04" db="EMBL/GenBank/DDBJ databases">
        <authorList>
            <person name="Eckel V.P."/>
            <person name="Vogel R.F."/>
        </authorList>
    </citation>
    <scope>NUCLEOTIDE SEQUENCE [LARGE SCALE GENOMIC DNA]</scope>
    <source>
        <strain evidence="5">TMW 2.1764</strain>
    </source>
</reference>
<dbReference type="NCBIfam" id="TIGR00685">
    <property type="entry name" value="T6PP"/>
    <property type="match status" value="1"/>
</dbReference>
<dbReference type="InterPro" id="IPR001830">
    <property type="entry name" value="Glyco_trans_20"/>
</dbReference>
<dbReference type="GO" id="GO:0003825">
    <property type="term" value="F:alpha,alpha-trehalose-phosphate synthase (UDP-forming) activity"/>
    <property type="evidence" value="ECO:0007669"/>
    <property type="project" value="TreeGrafter"/>
</dbReference>
<name>A0A5N6S9T2_9BIFI</name>
<dbReference type="NCBIfam" id="TIGR01484">
    <property type="entry name" value="HAD-SF-IIB"/>
    <property type="match status" value="1"/>
</dbReference>
<dbReference type="Pfam" id="PF00982">
    <property type="entry name" value="Glyco_transf_20"/>
    <property type="match status" value="2"/>
</dbReference>
<dbReference type="InterPro" id="IPR036412">
    <property type="entry name" value="HAD-like_sf"/>
</dbReference>
<dbReference type="GO" id="GO:0005992">
    <property type="term" value="P:trehalose biosynthetic process"/>
    <property type="evidence" value="ECO:0007669"/>
    <property type="project" value="InterPro"/>
</dbReference>
<evidence type="ECO:0000313" key="5">
    <source>
        <dbReference type="Proteomes" id="UP000325415"/>
    </source>
</evidence>
<comment type="similarity">
    <text evidence="2">Belongs to the glycosyltransferase 20 family.</text>
</comment>
<protein>
    <submittedName>
        <fullName evidence="4">Trehalose-phosphatase</fullName>
        <ecNumber evidence="4">3.1.3.12</ecNumber>
    </submittedName>
</protein>
<comment type="similarity">
    <text evidence="1">In the C-terminal section; belongs to the trehalose phosphatase family.</text>
</comment>
<evidence type="ECO:0000256" key="1">
    <source>
        <dbReference type="ARBA" id="ARBA00006330"/>
    </source>
</evidence>
<dbReference type="EC" id="3.1.3.12" evidence="4"/>
<gene>
    <name evidence="4" type="primary">otsB</name>
    <name evidence="4" type="ORF">DDE84_01660</name>
</gene>
<comment type="caution">
    <text evidence="4">The sequence shown here is derived from an EMBL/GenBank/DDBJ whole genome shotgun (WGS) entry which is preliminary data.</text>
</comment>
<dbReference type="SUPFAM" id="SSF56784">
    <property type="entry name" value="HAD-like"/>
    <property type="match status" value="1"/>
</dbReference>
<dbReference type="InterPro" id="IPR003337">
    <property type="entry name" value="Trehalose_PPase"/>
</dbReference>
<organism evidence="4 5">
    <name type="scientific">Bifidobacterium tibiigranuli</name>
    <dbReference type="NCBI Taxonomy" id="2172043"/>
    <lineage>
        <taxon>Bacteria</taxon>
        <taxon>Bacillati</taxon>
        <taxon>Actinomycetota</taxon>
        <taxon>Actinomycetes</taxon>
        <taxon>Bifidobacteriales</taxon>
        <taxon>Bifidobacteriaceae</taxon>
        <taxon>Bifidobacterium</taxon>
    </lineage>
</organism>
<dbReference type="CDD" id="cd03788">
    <property type="entry name" value="GT20_TPS"/>
    <property type="match status" value="1"/>
</dbReference>
<evidence type="ECO:0000256" key="2">
    <source>
        <dbReference type="ARBA" id="ARBA00008799"/>
    </source>
</evidence>
<feature type="region of interest" description="Disordered" evidence="3">
    <location>
        <begin position="341"/>
        <end position="365"/>
    </location>
</feature>
<evidence type="ECO:0000256" key="3">
    <source>
        <dbReference type="SAM" id="MobiDB-lite"/>
    </source>
</evidence>
<dbReference type="PANTHER" id="PTHR10788">
    <property type="entry name" value="TREHALOSE-6-PHOSPHATE SYNTHASE"/>
    <property type="match status" value="1"/>
</dbReference>
<dbReference type="InterPro" id="IPR006379">
    <property type="entry name" value="HAD-SF_hydro_IIB"/>
</dbReference>